<evidence type="ECO:0000313" key="2">
    <source>
        <dbReference type="EMBL" id="NKI87456.1"/>
    </source>
</evidence>
<evidence type="ECO:0000256" key="1">
    <source>
        <dbReference type="SAM" id="SignalP"/>
    </source>
</evidence>
<keyword evidence="3" id="KW-1185">Reference proteome</keyword>
<sequence>MFHLSPALLLTLGLALLLATPAAHAQRYNVPLATPPAGFAWQALPDGKAAALLPAGWYYRAEGKKGAPTYYLTQEQMGESGEFQTGLSLQMVRKATAKTKHPAAEYVELLMMRTGFGPGQEQLEKAASEAGIWHRQTVRYRDAPPDADARIVYQMALANTKTDTLYLLTFESPEKDWPAAWQLGETMVRELVLDARQ</sequence>
<accession>A0ABX1HEM9</accession>
<proteinExistence type="predicted"/>
<keyword evidence="1" id="KW-0732">Signal</keyword>
<dbReference type="EMBL" id="JAAVTK010000001">
    <property type="protein sequence ID" value="NKI87456.1"/>
    <property type="molecule type" value="Genomic_DNA"/>
</dbReference>
<evidence type="ECO:0008006" key="4">
    <source>
        <dbReference type="Google" id="ProtNLM"/>
    </source>
</evidence>
<feature type="chain" id="PRO_5045539369" description="PsbP C-terminal domain-containing protein" evidence="1">
    <location>
        <begin position="26"/>
        <end position="197"/>
    </location>
</feature>
<evidence type="ECO:0000313" key="3">
    <source>
        <dbReference type="Proteomes" id="UP000717634"/>
    </source>
</evidence>
<gene>
    <name evidence="2" type="ORF">HBN54_000035</name>
</gene>
<feature type="signal peptide" evidence="1">
    <location>
        <begin position="1"/>
        <end position="25"/>
    </location>
</feature>
<name>A0ABX1HEM9_9BACT</name>
<protein>
    <recommendedName>
        <fullName evidence="4">PsbP C-terminal domain-containing protein</fullName>
    </recommendedName>
</protein>
<comment type="caution">
    <text evidence="2">The sequence shown here is derived from an EMBL/GenBank/DDBJ whole genome shotgun (WGS) entry which is preliminary data.</text>
</comment>
<dbReference type="RefSeq" id="WP_168671132.1">
    <property type="nucleotide sequence ID" value="NZ_JAAVTK010000001.1"/>
</dbReference>
<organism evidence="2 3">
    <name type="scientific">Hymenobacter artigasi</name>
    <dbReference type="NCBI Taxonomy" id="2719616"/>
    <lineage>
        <taxon>Bacteria</taxon>
        <taxon>Pseudomonadati</taxon>
        <taxon>Bacteroidota</taxon>
        <taxon>Cytophagia</taxon>
        <taxon>Cytophagales</taxon>
        <taxon>Hymenobacteraceae</taxon>
        <taxon>Hymenobacter</taxon>
    </lineage>
</organism>
<dbReference type="Proteomes" id="UP000717634">
    <property type="component" value="Unassembled WGS sequence"/>
</dbReference>
<reference evidence="2 3" key="1">
    <citation type="submission" date="2020-03" db="EMBL/GenBank/DDBJ databases">
        <title>Genomic Encyclopedia of Type Strains, Phase IV (KMG-V): Genome sequencing to study the core and pangenomes of soil and plant-associated prokaryotes.</title>
        <authorList>
            <person name="Whitman W."/>
        </authorList>
    </citation>
    <scope>NUCLEOTIDE SEQUENCE [LARGE SCALE GENOMIC DNA]</scope>
    <source>
        <strain evidence="2 3">1B</strain>
    </source>
</reference>